<evidence type="ECO:0000313" key="5">
    <source>
        <dbReference type="Proteomes" id="UP000564573"/>
    </source>
</evidence>
<evidence type="ECO:0000256" key="2">
    <source>
        <dbReference type="ARBA" id="ARBA00023002"/>
    </source>
</evidence>
<protein>
    <submittedName>
        <fullName evidence="4">Flavin reductase (DIM6/NTAB) family NADH-FMN oxidoreductase RutF</fullName>
    </submittedName>
</protein>
<feature type="domain" description="Flavin reductase like" evidence="3">
    <location>
        <begin position="1"/>
        <end position="136"/>
    </location>
</feature>
<dbReference type="GO" id="GO:0010181">
    <property type="term" value="F:FMN binding"/>
    <property type="evidence" value="ECO:0007669"/>
    <property type="project" value="InterPro"/>
</dbReference>
<dbReference type="GO" id="GO:0042602">
    <property type="term" value="F:riboflavin reductase (NADPH) activity"/>
    <property type="evidence" value="ECO:0007669"/>
    <property type="project" value="TreeGrafter"/>
</dbReference>
<dbReference type="Proteomes" id="UP000564573">
    <property type="component" value="Unassembled WGS sequence"/>
</dbReference>
<evidence type="ECO:0000256" key="1">
    <source>
        <dbReference type="ARBA" id="ARBA00008898"/>
    </source>
</evidence>
<comment type="caution">
    <text evidence="4">The sequence shown here is derived from an EMBL/GenBank/DDBJ whole genome shotgun (WGS) entry which is preliminary data.</text>
</comment>
<dbReference type="Pfam" id="PF01613">
    <property type="entry name" value="Flavin_Reduct"/>
    <property type="match status" value="1"/>
</dbReference>
<sequence length="144" mass="15298">MVTTVVDENPHGCAANAVMSVSLDPPLMMVCLARTSSTHPRVSTSGRFAINVLPDSPSGRDICGVFAGKGAEKFAEIGHFPGLTGAPVLTDALGWLECVTERSDDLGDHTAFVGRVVAVGRRDGRPLIFHRGQLQSLAEDDREL</sequence>
<evidence type="ECO:0000259" key="3">
    <source>
        <dbReference type="SMART" id="SM00903"/>
    </source>
</evidence>
<dbReference type="PANTHER" id="PTHR30466">
    <property type="entry name" value="FLAVIN REDUCTASE"/>
    <property type="match status" value="1"/>
</dbReference>
<gene>
    <name evidence="4" type="ORF">FB384_004446</name>
</gene>
<accession>A0A839XTY4</accession>
<keyword evidence="5" id="KW-1185">Reference proteome</keyword>
<dbReference type="InterPro" id="IPR002563">
    <property type="entry name" value="Flavin_Rdtase-like_dom"/>
</dbReference>
<dbReference type="InterPro" id="IPR050268">
    <property type="entry name" value="NADH-dep_flavin_reductase"/>
</dbReference>
<dbReference type="PANTHER" id="PTHR30466:SF11">
    <property type="entry name" value="FLAVIN-DEPENDENT MONOOXYGENASE, REDUCTASE SUBUNIT HSAB"/>
    <property type="match status" value="1"/>
</dbReference>
<reference evidence="4 5" key="1">
    <citation type="submission" date="2020-08" db="EMBL/GenBank/DDBJ databases">
        <title>Sequencing the genomes of 1000 actinobacteria strains.</title>
        <authorList>
            <person name="Klenk H.-P."/>
        </authorList>
    </citation>
    <scope>NUCLEOTIDE SEQUENCE [LARGE SCALE GENOMIC DNA]</scope>
    <source>
        <strain evidence="4 5">DSM 45267</strain>
    </source>
</reference>
<dbReference type="EMBL" id="JACIBS010000004">
    <property type="protein sequence ID" value="MBB3665489.1"/>
    <property type="molecule type" value="Genomic_DNA"/>
</dbReference>
<dbReference type="AlphaFoldDB" id="A0A839XTY4"/>
<proteinExistence type="inferred from homology"/>
<dbReference type="InterPro" id="IPR012349">
    <property type="entry name" value="Split_barrel_FMN-bd"/>
</dbReference>
<dbReference type="SUPFAM" id="SSF50475">
    <property type="entry name" value="FMN-binding split barrel"/>
    <property type="match status" value="1"/>
</dbReference>
<organism evidence="4 5">
    <name type="scientific">Prauserella sediminis</name>
    <dbReference type="NCBI Taxonomy" id="577680"/>
    <lineage>
        <taxon>Bacteria</taxon>
        <taxon>Bacillati</taxon>
        <taxon>Actinomycetota</taxon>
        <taxon>Actinomycetes</taxon>
        <taxon>Pseudonocardiales</taxon>
        <taxon>Pseudonocardiaceae</taxon>
        <taxon>Prauserella</taxon>
        <taxon>Prauserella salsuginis group</taxon>
    </lineage>
</organism>
<dbReference type="SMART" id="SM00903">
    <property type="entry name" value="Flavin_Reduct"/>
    <property type="match status" value="1"/>
</dbReference>
<dbReference type="Gene3D" id="2.30.110.10">
    <property type="entry name" value="Electron Transport, Fmn-binding Protein, Chain A"/>
    <property type="match status" value="1"/>
</dbReference>
<keyword evidence="2" id="KW-0560">Oxidoreductase</keyword>
<evidence type="ECO:0000313" key="4">
    <source>
        <dbReference type="EMBL" id="MBB3665489.1"/>
    </source>
</evidence>
<comment type="similarity">
    <text evidence="1">Belongs to the non-flavoprotein flavin reductase family.</text>
</comment>
<name>A0A839XTY4_9PSEU</name>